<evidence type="ECO:0000256" key="1">
    <source>
        <dbReference type="SAM" id="MobiDB-lite"/>
    </source>
</evidence>
<evidence type="ECO:0000313" key="3">
    <source>
        <dbReference type="EMBL" id="VBB17933.1"/>
    </source>
</evidence>
<dbReference type="InterPro" id="IPR044861">
    <property type="entry name" value="IPNS-like_FE2OG_OXY"/>
</dbReference>
<evidence type="ECO:0000259" key="2">
    <source>
        <dbReference type="Pfam" id="PF03171"/>
    </source>
</evidence>
<protein>
    <recommendedName>
        <fullName evidence="2">Isopenicillin N synthase-like Fe(2+) 2OG dioxygenase domain-containing protein</fullName>
    </recommendedName>
</protein>
<accession>A0A5K0U995</accession>
<proteinExistence type="predicted"/>
<evidence type="ECO:0000313" key="4">
    <source>
        <dbReference type="Proteomes" id="UP000594342"/>
    </source>
</evidence>
<dbReference type="Pfam" id="PF03171">
    <property type="entry name" value="2OG-FeII_Oxy"/>
    <property type="match status" value="1"/>
</dbReference>
<dbReference type="Gene3D" id="2.60.120.330">
    <property type="entry name" value="B-lactam Antibiotic, Isopenicillin N Synthase, Chain"/>
    <property type="match status" value="1"/>
</dbReference>
<dbReference type="Proteomes" id="UP000594342">
    <property type="component" value="Unassembled WGS sequence"/>
</dbReference>
<feature type="compositionally biased region" description="Low complexity" evidence="1">
    <location>
        <begin position="15"/>
        <end position="31"/>
    </location>
</feature>
<reference evidence="3 4" key="1">
    <citation type="submission" date="2018-10" db="EMBL/GenBank/DDBJ databases">
        <authorList>
            <consortium name="IHU Genomes"/>
        </authorList>
    </citation>
    <scope>NUCLEOTIDE SEQUENCE [LARGE SCALE GENOMIC DNA]</scope>
    <source>
        <strain evidence="3 4">A1</strain>
    </source>
</reference>
<keyword evidence="4" id="KW-1185">Reference proteome</keyword>
<comment type="caution">
    <text evidence="3">The sequence shown here is derived from an EMBL/GenBank/DDBJ whole genome shotgun (WGS) entry which is preliminary data.</text>
</comment>
<gene>
    <name evidence="3" type="ORF">YASMINEVIRUS_396</name>
</gene>
<feature type="domain" description="Isopenicillin N synthase-like Fe(2+) 2OG dioxygenase" evidence="2">
    <location>
        <begin position="233"/>
        <end position="306"/>
    </location>
</feature>
<dbReference type="SUPFAM" id="SSF51197">
    <property type="entry name" value="Clavaminate synthase-like"/>
    <property type="match status" value="1"/>
</dbReference>
<name>A0A5K0U995_9VIRU</name>
<dbReference type="InterPro" id="IPR027443">
    <property type="entry name" value="IPNS-like_sf"/>
</dbReference>
<feature type="region of interest" description="Disordered" evidence="1">
    <location>
        <begin position="1"/>
        <end position="58"/>
    </location>
</feature>
<sequence>MTDRSTSFMDHAGHPVKQSVKQPVKQPVKSQKTIKSILKRPTSDTPFRVGTNKPTNEPNEIVQPYRQYDPNKTYAFSLDMLLKNNKDVVDKFCESIKRRGYSYVRLSAQFVEQISKCVDDIELFFSKDTRHKEKFLKKPIFGYFDAKHKESFRLLTGTRLREHDIPTNFKSVSELALKSDQLMRRLCMNCSSNLFPNLLLQAEQRGIPLFNSEQPWGMLDATRYRNDGSKVGLNCKEHYDPGLLSIHYRSTQPGLQVKNEHGVWTNPPRDDSIAIVWAGDVATKINRQIKHGVHRVIGSSQSRVALWYEVCTSAQEHTELVSEPKTKLADMEHDTGIPLSKSISPSELTRIQKLSSTSAVGNVGLMRSYPIRSGPIRMFEQNTLNTSYNDSYLNSVFARPYVHPHTPSPGSFYGGTLKPFAIPSRTDQFRFVKPTGFNSIGARFNPRLNTTPNNVVGVTENMFE</sequence>
<dbReference type="EMBL" id="UPSH01000001">
    <property type="protein sequence ID" value="VBB17933.1"/>
    <property type="molecule type" value="Genomic_DNA"/>
</dbReference>
<organism evidence="3 4">
    <name type="scientific">Yasminevirus sp. GU-2018</name>
    <dbReference type="NCBI Taxonomy" id="2420051"/>
    <lineage>
        <taxon>Viruses</taxon>
        <taxon>Varidnaviria</taxon>
        <taxon>Bamfordvirae</taxon>
        <taxon>Nucleocytoviricota</taxon>
        <taxon>Megaviricetes</taxon>
        <taxon>Imitervirales</taxon>
        <taxon>Mimiviridae</taxon>
        <taxon>Klosneuvirinae</taxon>
        <taxon>Yasminevirus</taxon>
        <taxon>Yasminevirus saudimassiliense</taxon>
    </lineage>
</organism>